<dbReference type="Proteomes" id="UP000265566">
    <property type="component" value="Chromosome 2"/>
</dbReference>
<dbReference type="InterPro" id="IPR001810">
    <property type="entry name" value="F-box_dom"/>
</dbReference>
<dbReference type="Gene3D" id="1.20.1280.50">
    <property type="match status" value="1"/>
</dbReference>
<dbReference type="EMBL" id="CM001218">
    <property type="protein sequence ID" value="KEH37782.1"/>
    <property type="molecule type" value="Genomic_DNA"/>
</dbReference>
<dbReference type="STRING" id="3880.G7ZWA9"/>
<evidence type="ECO:0000313" key="3">
    <source>
        <dbReference type="EMBL" id="RHN73859.1"/>
    </source>
</evidence>
<protein>
    <submittedName>
        <fullName evidence="2">F-box protein interaction domain protein</fullName>
    </submittedName>
    <submittedName>
        <fullName evidence="3">Putative F-box domain-containing protein</fullName>
    </submittedName>
</protein>
<feature type="domain" description="F-box" evidence="1">
    <location>
        <begin position="14"/>
        <end position="59"/>
    </location>
</feature>
<reference evidence="3" key="5">
    <citation type="journal article" date="2018" name="Nat. Plants">
        <title>Whole-genome landscape of Medicago truncatula symbiotic genes.</title>
        <authorList>
            <person name="Pecrix Y."/>
            <person name="Gamas P."/>
            <person name="Carrere S."/>
        </authorList>
    </citation>
    <scope>NUCLEOTIDE SEQUENCE</scope>
    <source>
        <tissue evidence="3">Leaves</tissue>
    </source>
</reference>
<dbReference type="PROSITE" id="PS50181">
    <property type="entry name" value="FBOX"/>
    <property type="match status" value="1"/>
</dbReference>
<name>G7ZWA9_MEDTR</name>
<keyword evidence="5" id="KW-1185">Reference proteome</keyword>
<dbReference type="KEGG" id="mtr:25486671"/>
<organism evidence="4">
    <name type="scientific">Medicago truncatula</name>
    <name type="common">Barrel medic</name>
    <name type="synonym">Medicago tribuloides</name>
    <dbReference type="NCBI Taxonomy" id="3880"/>
    <lineage>
        <taxon>Eukaryota</taxon>
        <taxon>Viridiplantae</taxon>
        <taxon>Streptophyta</taxon>
        <taxon>Embryophyta</taxon>
        <taxon>Tracheophyta</taxon>
        <taxon>Spermatophyta</taxon>
        <taxon>Magnoliopsida</taxon>
        <taxon>eudicotyledons</taxon>
        <taxon>Gunneridae</taxon>
        <taxon>Pentapetalae</taxon>
        <taxon>rosids</taxon>
        <taxon>fabids</taxon>
        <taxon>Fabales</taxon>
        <taxon>Fabaceae</taxon>
        <taxon>Papilionoideae</taxon>
        <taxon>50 kb inversion clade</taxon>
        <taxon>NPAAA clade</taxon>
        <taxon>Hologalegina</taxon>
        <taxon>IRL clade</taxon>
        <taxon>Trifolieae</taxon>
        <taxon>Medicago</taxon>
    </lineage>
</organism>
<dbReference type="Pfam" id="PF08268">
    <property type="entry name" value="FBA_3"/>
    <property type="match status" value="1"/>
</dbReference>
<reference evidence="6" key="4">
    <citation type="journal article" date="2018" name="Nat. Plants">
        <title>Whole-genome landscape of Medicago truncatula symbiotic genes.</title>
        <authorList>
            <person name="Pecrix Y."/>
            <person name="Staton S.E."/>
            <person name="Sallet E."/>
            <person name="Lelandais-Briere C."/>
            <person name="Moreau S."/>
            <person name="Carrere S."/>
            <person name="Blein T."/>
            <person name="Jardinaud M.F."/>
            <person name="Latrasse D."/>
            <person name="Zouine M."/>
            <person name="Zahm M."/>
            <person name="Kreplak J."/>
            <person name="Mayjonade B."/>
            <person name="Satge C."/>
            <person name="Perez M."/>
            <person name="Cauet S."/>
            <person name="Marande W."/>
            <person name="Chantry-Darmon C."/>
            <person name="Lopez-Roques C."/>
            <person name="Bouchez O."/>
            <person name="Berard A."/>
            <person name="Debelle F."/>
            <person name="Munos S."/>
            <person name="Bendahmane A."/>
            <person name="Berges H."/>
            <person name="Niebel A."/>
            <person name="Buitink J."/>
            <person name="Frugier F."/>
            <person name="Benhamed M."/>
            <person name="Crespi M."/>
            <person name="Gouzy J."/>
            <person name="Gamas P."/>
        </authorList>
    </citation>
    <scope>NUCLEOTIDE SEQUENCE [LARGE SCALE GENOMIC DNA]</scope>
    <source>
        <strain evidence="6">cv. Jemalong A17</strain>
    </source>
</reference>
<dbReference type="Pfam" id="PF00646">
    <property type="entry name" value="F-box"/>
    <property type="match status" value="1"/>
</dbReference>
<evidence type="ECO:0000313" key="6">
    <source>
        <dbReference type="Proteomes" id="UP000265566"/>
    </source>
</evidence>
<dbReference type="InterPro" id="IPR013187">
    <property type="entry name" value="F-box-assoc_dom_typ3"/>
</dbReference>
<dbReference type="InterPro" id="IPR050796">
    <property type="entry name" value="SCF_F-box_component"/>
</dbReference>
<dbReference type="AlphaFoldDB" id="G7ZWA9"/>
<evidence type="ECO:0000313" key="5">
    <source>
        <dbReference type="Proteomes" id="UP000002051"/>
    </source>
</evidence>
<dbReference type="OMA" id="NDNNDFR"/>
<reference evidence="4" key="3">
    <citation type="submission" date="2015-04" db="UniProtKB">
        <authorList>
            <consortium name="EnsemblPlants"/>
        </authorList>
    </citation>
    <scope>IDENTIFICATION</scope>
    <source>
        <strain evidence="4">cv. Jemalong A17</strain>
    </source>
</reference>
<evidence type="ECO:0000313" key="4">
    <source>
        <dbReference type="EnsemblPlants" id="KEH37782"/>
    </source>
</evidence>
<dbReference type="InterPro" id="IPR036047">
    <property type="entry name" value="F-box-like_dom_sf"/>
</dbReference>
<dbReference type="Proteomes" id="UP000002051">
    <property type="component" value="Chromosome 2"/>
</dbReference>
<dbReference type="NCBIfam" id="TIGR01640">
    <property type="entry name" value="F_box_assoc_1"/>
    <property type="match status" value="1"/>
</dbReference>
<dbReference type="InterPro" id="IPR017451">
    <property type="entry name" value="F-box-assoc_interact_dom"/>
</dbReference>
<accession>G7ZWA9</accession>
<dbReference type="Gramene" id="rna9742">
    <property type="protein sequence ID" value="RHN73859.1"/>
    <property type="gene ID" value="gene9742"/>
</dbReference>
<dbReference type="EMBL" id="PSQE01000002">
    <property type="protein sequence ID" value="RHN73859.1"/>
    <property type="molecule type" value="Genomic_DNA"/>
</dbReference>
<dbReference type="OrthoDB" id="591557at2759"/>
<dbReference type="PaxDb" id="3880-AES61980"/>
<dbReference type="PANTHER" id="PTHR31672">
    <property type="entry name" value="BNACNNG10540D PROTEIN"/>
    <property type="match status" value="1"/>
</dbReference>
<dbReference type="SUPFAM" id="SSF81383">
    <property type="entry name" value="F-box domain"/>
    <property type="match status" value="1"/>
</dbReference>
<proteinExistence type="predicted"/>
<reference evidence="2 5" key="1">
    <citation type="journal article" date="2011" name="Nature">
        <title>The Medicago genome provides insight into the evolution of rhizobial symbioses.</title>
        <authorList>
            <person name="Young N.D."/>
            <person name="Debelle F."/>
            <person name="Oldroyd G.E."/>
            <person name="Geurts R."/>
            <person name="Cannon S.B."/>
            <person name="Udvardi M.K."/>
            <person name="Benedito V.A."/>
            <person name="Mayer K.F."/>
            <person name="Gouzy J."/>
            <person name="Schoof H."/>
            <person name="Van de Peer Y."/>
            <person name="Proost S."/>
            <person name="Cook D.R."/>
            <person name="Meyers B.C."/>
            <person name="Spannagl M."/>
            <person name="Cheung F."/>
            <person name="De Mita S."/>
            <person name="Krishnakumar V."/>
            <person name="Gundlach H."/>
            <person name="Zhou S."/>
            <person name="Mudge J."/>
            <person name="Bharti A.K."/>
            <person name="Murray J.D."/>
            <person name="Naoumkina M.A."/>
            <person name="Rosen B."/>
            <person name="Silverstein K.A."/>
            <person name="Tang H."/>
            <person name="Rombauts S."/>
            <person name="Zhao P.X."/>
            <person name="Zhou P."/>
            <person name="Barbe V."/>
            <person name="Bardou P."/>
            <person name="Bechner M."/>
            <person name="Bellec A."/>
            <person name="Berger A."/>
            <person name="Berges H."/>
            <person name="Bidwell S."/>
            <person name="Bisseling T."/>
            <person name="Choisne N."/>
            <person name="Couloux A."/>
            <person name="Denny R."/>
            <person name="Deshpande S."/>
            <person name="Dai X."/>
            <person name="Doyle J.J."/>
            <person name="Dudez A.M."/>
            <person name="Farmer A.D."/>
            <person name="Fouteau S."/>
            <person name="Franken C."/>
            <person name="Gibelin C."/>
            <person name="Gish J."/>
            <person name="Goldstein S."/>
            <person name="Gonzalez A.J."/>
            <person name="Green P.J."/>
            <person name="Hallab A."/>
            <person name="Hartog M."/>
            <person name="Hua A."/>
            <person name="Humphray S.J."/>
            <person name="Jeong D.H."/>
            <person name="Jing Y."/>
            <person name="Jocker A."/>
            <person name="Kenton S.M."/>
            <person name="Kim D.J."/>
            <person name="Klee K."/>
            <person name="Lai H."/>
            <person name="Lang C."/>
            <person name="Lin S."/>
            <person name="Macmil S.L."/>
            <person name="Magdelenat G."/>
            <person name="Matthews L."/>
            <person name="McCorrison J."/>
            <person name="Monaghan E.L."/>
            <person name="Mun J.H."/>
            <person name="Najar F.Z."/>
            <person name="Nicholson C."/>
            <person name="Noirot C."/>
            <person name="O'Bleness M."/>
            <person name="Paule C.R."/>
            <person name="Poulain J."/>
            <person name="Prion F."/>
            <person name="Qin B."/>
            <person name="Qu C."/>
            <person name="Retzel E.F."/>
            <person name="Riddle C."/>
            <person name="Sallet E."/>
            <person name="Samain S."/>
            <person name="Samson N."/>
            <person name="Sanders I."/>
            <person name="Saurat O."/>
            <person name="Scarpelli C."/>
            <person name="Schiex T."/>
            <person name="Segurens B."/>
            <person name="Severin A.J."/>
            <person name="Sherrier D.J."/>
            <person name="Shi R."/>
            <person name="Sims S."/>
            <person name="Singer S.R."/>
            <person name="Sinharoy S."/>
            <person name="Sterck L."/>
            <person name="Viollet A."/>
            <person name="Wang B.B."/>
            <person name="Wang K."/>
            <person name="Wang M."/>
            <person name="Wang X."/>
            <person name="Warfsmann J."/>
            <person name="Weissenbach J."/>
            <person name="White D.D."/>
            <person name="White J.D."/>
            <person name="Wiley G.B."/>
            <person name="Wincker P."/>
            <person name="Xing Y."/>
            <person name="Yang L."/>
            <person name="Yao Z."/>
            <person name="Ying F."/>
            <person name="Zhai J."/>
            <person name="Zhou L."/>
            <person name="Zuber A."/>
            <person name="Denarie J."/>
            <person name="Dixon R.A."/>
            <person name="May G.D."/>
            <person name="Schwartz D.C."/>
            <person name="Rogers J."/>
            <person name="Quetier F."/>
            <person name="Town C.D."/>
            <person name="Roe B.A."/>
        </authorList>
    </citation>
    <scope>NUCLEOTIDE SEQUENCE [LARGE SCALE GENOMIC DNA]</scope>
    <source>
        <strain evidence="2">A17</strain>
        <strain evidence="4 5">cv. Jemalong A17</strain>
    </source>
</reference>
<sequence>MGICPSKFRHEINSPSPVILPDDLIAEVLAFLDVKSLTQLKCVSKSWYSLISDPFFVKLHLDKSSQKPHLAVFSAQFLTQHGQLTAFSLHRLLENQSTDVSIDDYTNYRMTMDNEYYRMVGCCNGLFCLLRYSKTEGYEEFSLRFWNPAMRSLTDELSSISISCNDNNDFRFSFGYDNLTNKYKVVSFRPSDVRVFTLGENNVWRNFQSFPMIPYLSISLNVGVYVSNSLVWLALRNKVYYAYDQWENLKTTIDQFVIISLDLGTETYTQMLPPRDFDEVPLFMPIVSVLMNCLCFSHCSKENNFVIWQMREFRVEASWTKLFKFNYQNIYPVNGHSDYRHLLPLHFFGDSLILASNGRQVVLYNRRENKVEARNTNAYYWCFAKHYVESLVSTF</sequence>
<dbReference type="HOGENOM" id="CLU_027176_0_1_1"/>
<gene>
    <name evidence="4" type="primary">25486671</name>
    <name evidence="2" type="ordered locus">MTR_2g047200</name>
    <name evidence="3" type="ORF">MtrunA17_Chr2g0303121</name>
</gene>
<dbReference type="PANTHER" id="PTHR31672:SF13">
    <property type="entry name" value="F-BOX PROTEIN CPR30-LIKE"/>
    <property type="match status" value="1"/>
</dbReference>
<evidence type="ECO:0000259" key="1">
    <source>
        <dbReference type="PROSITE" id="PS50181"/>
    </source>
</evidence>
<dbReference type="EnsemblPlants" id="KEH37782">
    <property type="protein sequence ID" value="KEH37782"/>
    <property type="gene ID" value="MTR_2g047200"/>
</dbReference>
<reference evidence="2 5" key="2">
    <citation type="journal article" date="2014" name="BMC Genomics">
        <title>An improved genome release (version Mt4.0) for the model legume Medicago truncatula.</title>
        <authorList>
            <person name="Tang H."/>
            <person name="Krishnakumar V."/>
            <person name="Bidwell S."/>
            <person name="Rosen B."/>
            <person name="Chan A."/>
            <person name="Zhou S."/>
            <person name="Gentzbittel L."/>
            <person name="Childs K.L."/>
            <person name="Yandell M."/>
            <person name="Gundlach H."/>
            <person name="Mayer K.F."/>
            <person name="Schwartz D.C."/>
            <person name="Town C.D."/>
        </authorList>
    </citation>
    <scope>GENOME REANNOTATION</scope>
    <source>
        <strain evidence="2">A17</strain>
        <strain evidence="4 5">cv. Jemalong A17</strain>
    </source>
</reference>
<dbReference type="CDD" id="cd22157">
    <property type="entry name" value="F-box_AtFBW1-like"/>
    <property type="match status" value="1"/>
</dbReference>
<dbReference type="SMART" id="SM00256">
    <property type="entry name" value="FBOX"/>
    <property type="match status" value="1"/>
</dbReference>
<evidence type="ECO:0000313" key="2">
    <source>
        <dbReference type="EMBL" id="KEH37782.1"/>
    </source>
</evidence>